<gene>
    <name evidence="1" type="ORF">GH984_02885</name>
</gene>
<dbReference type="RefSeq" id="WP_153718680.1">
    <property type="nucleotide sequence ID" value="NZ_WJPP01000001.1"/>
</dbReference>
<dbReference type="EMBL" id="WJPP01000001">
    <property type="protein sequence ID" value="MRH77644.1"/>
    <property type="molecule type" value="Genomic_DNA"/>
</dbReference>
<accession>A0A6N7QY83</accession>
<protein>
    <submittedName>
        <fullName evidence="1">Uncharacterized protein</fullName>
    </submittedName>
</protein>
<sequence length="83" mass="9103">MTSPIQWSDTLKNQTRQALESHGLDMPAPAMEQVSFKNADGGYGLMPIDELLKGRFVITRHGADVGESFETPEAVIEAGWVID</sequence>
<evidence type="ECO:0000313" key="1">
    <source>
        <dbReference type="EMBL" id="MRH77644.1"/>
    </source>
</evidence>
<reference evidence="1 2" key="1">
    <citation type="submission" date="2019-11" db="EMBL/GenBank/DDBJ databases">
        <authorList>
            <person name="Zhang X.Y."/>
        </authorList>
    </citation>
    <scope>NUCLEOTIDE SEQUENCE [LARGE SCALE GENOMIC DNA]</scope>
    <source>
        <strain evidence="1 2">C176</strain>
    </source>
</reference>
<organism evidence="1 2">
    <name type="scientific">Spiribacter salilacus</name>
    <dbReference type="NCBI Taxonomy" id="2664894"/>
    <lineage>
        <taxon>Bacteria</taxon>
        <taxon>Pseudomonadati</taxon>
        <taxon>Pseudomonadota</taxon>
        <taxon>Gammaproteobacteria</taxon>
        <taxon>Chromatiales</taxon>
        <taxon>Ectothiorhodospiraceae</taxon>
        <taxon>Spiribacter</taxon>
    </lineage>
</organism>
<name>A0A6N7QY83_9GAMM</name>
<dbReference type="Proteomes" id="UP000433788">
    <property type="component" value="Unassembled WGS sequence"/>
</dbReference>
<dbReference type="AlphaFoldDB" id="A0A6N7QY83"/>
<comment type="caution">
    <text evidence="1">The sequence shown here is derived from an EMBL/GenBank/DDBJ whole genome shotgun (WGS) entry which is preliminary data.</text>
</comment>
<evidence type="ECO:0000313" key="2">
    <source>
        <dbReference type="Proteomes" id="UP000433788"/>
    </source>
</evidence>
<keyword evidence="2" id="KW-1185">Reference proteome</keyword>
<proteinExistence type="predicted"/>